<dbReference type="EMBL" id="PJQM01003216">
    <property type="protein sequence ID" value="RCH90099.1"/>
    <property type="molecule type" value="Genomic_DNA"/>
</dbReference>
<evidence type="ECO:0000313" key="1">
    <source>
        <dbReference type="EMBL" id="RCH90099.1"/>
    </source>
</evidence>
<organism evidence="1 2">
    <name type="scientific">Rhizopus stolonifer</name>
    <name type="common">Rhizopus nigricans</name>
    <dbReference type="NCBI Taxonomy" id="4846"/>
    <lineage>
        <taxon>Eukaryota</taxon>
        <taxon>Fungi</taxon>
        <taxon>Fungi incertae sedis</taxon>
        <taxon>Mucoromycota</taxon>
        <taxon>Mucoromycotina</taxon>
        <taxon>Mucoromycetes</taxon>
        <taxon>Mucorales</taxon>
        <taxon>Mucorineae</taxon>
        <taxon>Rhizopodaceae</taxon>
        <taxon>Rhizopus</taxon>
    </lineage>
</organism>
<name>A0A367JJQ0_RHIST</name>
<comment type="caution">
    <text evidence="1">The sequence shown here is derived from an EMBL/GenBank/DDBJ whole genome shotgun (WGS) entry which is preliminary data.</text>
</comment>
<dbReference type="AlphaFoldDB" id="A0A367JJQ0"/>
<sequence>PFNELIPVEVNQETEITEERESSTTVHQENDNLTNKIANLFATYRAYKETPFLLTDDELTQSVENAREQVTNNILKESYRIHDNLSAVTADNIIESATSSKGKDIEEEYDSDGSCKSEDYHQKRTKSYSVDIVCEDSESTEDTPMMKELRGFRRRSIELTKSDVNQVSDLRLLSLDCIYLFSENIEKSVTKYLRTEAHLSSLPLFSSGKPNDIDPIVFKWCMQLTNFTFEDNSNKWMEVQKATIAILGEAITKYDKAVVQIANLLHTVAPRLLINSNKSNVEDTHIHNFVSYIIKLVFGIEDILNHQWANGRLNQVDQKGKFKPDYIAYVKTRSIRHDFTIAEVKPTDASSGKPPSDLVKLGQQMKVMLNNLISYKIPSSAVCGILVEGKNCSLYKMDIIGQSFYRMVHVTSFPLCTTPSELCLIPNMFLWMTYLKFYKDITIDTAKQVEKSELTRAKGKRKLGDVVPESWVCHGTCTFKYKKTNGD</sequence>
<feature type="non-terminal residue" evidence="1">
    <location>
        <position position="1"/>
    </location>
</feature>
<dbReference type="OrthoDB" id="2287442at2759"/>
<gene>
    <name evidence="1" type="ORF">CU098_006699</name>
</gene>
<evidence type="ECO:0000313" key="2">
    <source>
        <dbReference type="Proteomes" id="UP000253551"/>
    </source>
</evidence>
<protein>
    <submittedName>
        <fullName evidence="1">Uncharacterized protein</fullName>
    </submittedName>
</protein>
<dbReference type="Proteomes" id="UP000253551">
    <property type="component" value="Unassembled WGS sequence"/>
</dbReference>
<reference evidence="1 2" key="1">
    <citation type="journal article" date="2018" name="G3 (Bethesda)">
        <title>Phylogenetic and Phylogenomic Definition of Rhizopus Species.</title>
        <authorList>
            <person name="Gryganskyi A.P."/>
            <person name="Golan J."/>
            <person name="Dolatabadi S."/>
            <person name="Mondo S."/>
            <person name="Robb S."/>
            <person name="Idnurm A."/>
            <person name="Muszewska A."/>
            <person name="Steczkiewicz K."/>
            <person name="Masonjones S."/>
            <person name="Liao H.L."/>
            <person name="Gajdeczka M.T."/>
            <person name="Anike F."/>
            <person name="Vuek A."/>
            <person name="Anishchenko I.M."/>
            <person name="Voigt K."/>
            <person name="de Hoog G.S."/>
            <person name="Smith M.E."/>
            <person name="Heitman J."/>
            <person name="Vilgalys R."/>
            <person name="Stajich J.E."/>
        </authorList>
    </citation>
    <scope>NUCLEOTIDE SEQUENCE [LARGE SCALE GENOMIC DNA]</scope>
    <source>
        <strain evidence="1 2">LSU 92-RS-03</strain>
    </source>
</reference>
<proteinExistence type="predicted"/>
<keyword evidence="2" id="KW-1185">Reference proteome</keyword>
<accession>A0A367JJQ0</accession>
<feature type="non-terminal residue" evidence="1">
    <location>
        <position position="487"/>
    </location>
</feature>